<dbReference type="InterPro" id="IPR038883">
    <property type="entry name" value="AN11006-like"/>
</dbReference>
<gene>
    <name evidence="1" type="ORF">BJX66DRAFT_283363</name>
</gene>
<dbReference type="PANTHER" id="PTHR42085:SF2">
    <property type="entry name" value="F-BOX DOMAIN-CONTAINING PROTEIN"/>
    <property type="match status" value="1"/>
</dbReference>
<protein>
    <submittedName>
        <fullName evidence="1">Uncharacterized protein</fullName>
    </submittedName>
</protein>
<proteinExistence type="predicted"/>
<dbReference type="EMBL" id="JBFTWV010000095">
    <property type="protein sequence ID" value="KAL2787527.1"/>
    <property type="molecule type" value="Genomic_DNA"/>
</dbReference>
<reference evidence="1 2" key="1">
    <citation type="submission" date="2024-07" db="EMBL/GenBank/DDBJ databases">
        <title>Section-level genome sequencing and comparative genomics of Aspergillus sections Usti and Cavernicolus.</title>
        <authorList>
            <consortium name="Lawrence Berkeley National Laboratory"/>
            <person name="Nybo J.L."/>
            <person name="Vesth T.C."/>
            <person name="Theobald S."/>
            <person name="Frisvad J.C."/>
            <person name="Larsen T.O."/>
            <person name="Kjaerboelling I."/>
            <person name="Rothschild-Mancinelli K."/>
            <person name="Lyhne E.K."/>
            <person name="Kogle M.E."/>
            <person name="Barry K."/>
            <person name="Clum A."/>
            <person name="Na H."/>
            <person name="Ledsgaard L."/>
            <person name="Lin J."/>
            <person name="Lipzen A."/>
            <person name="Kuo A."/>
            <person name="Riley R."/>
            <person name="Mondo S."/>
            <person name="Labutti K."/>
            <person name="Haridas S."/>
            <person name="Pangalinan J."/>
            <person name="Salamov A.A."/>
            <person name="Simmons B.A."/>
            <person name="Magnuson J.K."/>
            <person name="Chen J."/>
            <person name="Drula E."/>
            <person name="Henrissat B."/>
            <person name="Wiebenga A."/>
            <person name="Lubbers R.J."/>
            <person name="Gomes A.C."/>
            <person name="Makela M.R."/>
            <person name="Stajich J."/>
            <person name="Grigoriev I.V."/>
            <person name="Mortensen U.H."/>
            <person name="De Vries R.P."/>
            <person name="Baker S.E."/>
            <person name="Andersen M.R."/>
        </authorList>
    </citation>
    <scope>NUCLEOTIDE SEQUENCE [LARGE SCALE GENOMIC DNA]</scope>
    <source>
        <strain evidence="1 2">CBS 209.92</strain>
    </source>
</reference>
<name>A0ABR4FX39_9EURO</name>
<sequence length="309" mass="35213">MSITFSDFSDFIPSHRRYHRQTPFPLLALPFELRLEVYRHVFRIYPALDARLSPTETSLDTSTVITRNRDYNTILARHDQTDIQNAIKPKKSYITILTPPSSLQSLSSSFNLYPIAHSIKFADAPNMLLSLLLTNRQVHDEASKVFYSETFFDLPDGIEGTAAFLRAIGPVKRGYIRSLAFEFESQELYKVGGGSNAKAMRMIVRDYFTEIKRLEVIELVISAYDGIYLDARGPAPGNTDDHDDTSGAEGITPTVRPRAFSGLEHLQALKGLRELRVVGRVRDLLVYEEDREWFRVFGEREGVRVVFVE</sequence>
<organism evidence="1 2">
    <name type="scientific">Aspergillus keveii</name>
    <dbReference type="NCBI Taxonomy" id="714993"/>
    <lineage>
        <taxon>Eukaryota</taxon>
        <taxon>Fungi</taxon>
        <taxon>Dikarya</taxon>
        <taxon>Ascomycota</taxon>
        <taxon>Pezizomycotina</taxon>
        <taxon>Eurotiomycetes</taxon>
        <taxon>Eurotiomycetidae</taxon>
        <taxon>Eurotiales</taxon>
        <taxon>Aspergillaceae</taxon>
        <taxon>Aspergillus</taxon>
        <taxon>Aspergillus subgen. Nidulantes</taxon>
    </lineage>
</organism>
<comment type="caution">
    <text evidence="1">The sequence shown here is derived from an EMBL/GenBank/DDBJ whole genome shotgun (WGS) entry which is preliminary data.</text>
</comment>
<keyword evidence="2" id="KW-1185">Reference proteome</keyword>
<accession>A0ABR4FX39</accession>
<evidence type="ECO:0000313" key="1">
    <source>
        <dbReference type="EMBL" id="KAL2787527.1"/>
    </source>
</evidence>
<evidence type="ECO:0000313" key="2">
    <source>
        <dbReference type="Proteomes" id="UP001610563"/>
    </source>
</evidence>
<dbReference type="PANTHER" id="PTHR42085">
    <property type="entry name" value="F-BOX DOMAIN-CONTAINING PROTEIN"/>
    <property type="match status" value="1"/>
</dbReference>
<dbReference type="Proteomes" id="UP001610563">
    <property type="component" value="Unassembled WGS sequence"/>
</dbReference>